<keyword evidence="8" id="KW-0460">Magnesium</keyword>
<keyword evidence="4" id="KW-0548">Nucleotidyltransferase</keyword>
<keyword evidence="2" id="KW-1277">Toxin-antitoxin system</keyword>
<evidence type="ECO:0000313" key="11">
    <source>
        <dbReference type="EMBL" id="TCZ64060.1"/>
    </source>
</evidence>
<dbReference type="GO" id="GO:0046872">
    <property type="term" value="F:metal ion binding"/>
    <property type="evidence" value="ECO:0007669"/>
    <property type="project" value="UniProtKB-KW"/>
</dbReference>
<dbReference type="InterPro" id="IPR052038">
    <property type="entry name" value="Type-VII_TA_antitoxin"/>
</dbReference>
<proteinExistence type="inferred from homology"/>
<dbReference type="EMBL" id="SKBM01000006">
    <property type="protein sequence ID" value="TCZ64060.1"/>
    <property type="molecule type" value="Genomic_DNA"/>
</dbReference>
<evidence type="ECO:0000256" key="3">
    <source>
        <dbReference type="ARBA" id="ARBA00022679"/>
    </source>
</evidence>
<evidence type="ECO:0000256" key="7">
    <source>
        <dbReference type="ARBA" id="ARBA00022840"/>
    </source>
</evidence>
<keyword evidence="12" id="KW-1185">Reference proteome</keyword>
<comment type="cofactor">
    <cofactor evidence="1">
        <name>Mg(2+)</name>
        <dbReference type="ChEBI" id="CHEBI:18420"/>
    </cofactor>
</comment>
<dbReference type="RefSeq" id="WP_132287167.1">
    <property type="nucleotide sequence ID" value="NZ_SKBM01000006.1"/>
</dbReference>
<comment type="similarity">
    <text evidence="9">Belongs to the MntA antitoxin family.</text>
</comment>
<keyword evidence="7" id="KW-0067">ATP-binding</keyword>
<evidence type="ECO:0000259" key="10">
    <source>
        <dbReference type="Pfam" id="PF01909"/>
    </source>
</evidence>
<dbReference type="AlphaFoldDB" id="A0A4R4DUU7"/>
<dbReference type="PANTHER" id="PTHR33571">
    <property type="entry name" value="SSL8005 PROTEIN"/>
    <property type="match status" value="1"/>
</dbReference>
<dbReference type="Pfam" id="PF01909">
    <property type="entry name" value="NTP_transf_2"/>
    <property type="match status" value="1"/>
</dbReference>
<evidence type="ECO:0000313" key="12">
    <source>
        <dbReference type="Proteomes" id="UP000295023"/>
    </source>
</evidence>
<organism evidence="11 12">
    <name type="scientific">Roseicella aquatilis</name>
    <dbReference type="NCBI Taxonomy" id="2527868"/>
    <lineage>
        <taxon>Bacteria</taxon>
        <taxon>Pseudomonadati</taxon>
        <taxon>Pseudomonadota</taxon>
        <taxon>Alphaproteobacteria</taxon>
        <taxon>Acetobacterales</taxon>
        <taxon>Roseomonadaceae</taxon>
        <taxon>Roseicella</taxon>
    </lineage>
</organism>
<dbReference type="Proteomes" id="UP000295023">
    <property type="component" value="Unassembled WGS sequence"/>
</dbReference>
<dbReference type="Gene3D" id="3.30.460.10">
    <property type="entry name" value="Beta Polymerase, domain 2"/>
    <property type="match status" value="1"/>
</dbReference>
<feature type="domain" description="Polymerase nucleotidyl transferase" evidence="10">
    <location>
        <begin position="28"/>
        <end position="91"/>
    </location>
</feature>
<protein>
    <submittedName>
        <fullName evidence="11">Nucleotidyltransferase</fullName>
    </submittedName>
</protein>
<name>A0A4R4DUU7_9PROT</name>
<gene>
    <name evidence="11" type="ORF">EXY23_08815</name>
</gene>
<reference evidence="11 12" key="1">
    <citation type="submission" date="2019-03" db="EMBL/GenBank/DDBJ databases">
        <title>Paracraurococcus aquatilis NE82 genome sequence.</title>
        <authorList>
            <person name="Zhao Y."/>
            <person name="Du Z."/>
        </authorList>
    </citation>
    <scope>NUCLEOTIDE SEQUENCE [LARGE SCALE GENOMIC DNA]</scope>
    <source>
        <strain evidence="11 12">NE82</strain>
    </source>
</reference>
<evidence type="ECO:0000256" key="8">
    <source>
        <dbReference type="ARBA" id="ARBA00022842"/>
    </source>
</evidence>
<evidence type="ECO:0000256" key="9">
    <source>
        <dbReference type="ARBA" id="ARBA00038276"/>
    </source>
</evidence>
<dbReference type="GO" id="GO:0016779">
    <property type="term" value="F:nucleotidyltransferase activity"/>
    <property type="evidence" value="ECO:0007669"/>
    <property type="project" value="UniProtKB-KW"/>
</dbReference>
<sequence>MRPSEALRNRLEAVRAAIVRSPFENPRVFGSVARGEDDEDSDLDLLVEPRQGASLFDLAGLEHELSSLLGVRVDILTSGSLGPRIAPSIARDARPL</sequence>
<dbReference type="OrthoDB" id="9809323at2"/>
<dbReference type="GO" id="GO:0005524">
    <property type="term" value="F:ATP binding"/>
    <property type="evidence" value="ECO:0007669"/>
    <property type="project" value="UniProtKB-KW"/>
</dbReference>
<evidence type="ECO:0000256" key="1">
    <source>
        <dbReference type="ARBA" id="ARBA00001946"/>
    </source>
</evidence>
<keyword evidence="6" id="KW-0547">Nucleotide-binding</keyword>
<evidence type="ECO:0000256" key="6">
    <source>
        <dbReference type="ARBA" id="ARBA00022741"/>
    </source>
</evidence>
<accession>A0A4R4DUU7</accession>
<comment type="caution">
    <text evidence="11">The sequence shown here is derived from an EMBL/GenBank/DDBJ whole genome shotgun (WGS) entry which is preliminary data.</text>
</comment>
<keyword evidence="3 11" id="KW-0808">Transferase</keyword>
<dbReference type="PANTHER" id="PTHR33571:SF12">
    <property type="entry name" value="BSL3053 PROTEIN"/>
    <property type="match status" value="1"/>
</dbReference>
<dbReference type="InterPro" id="IPR043519">
    <property type="entry name" value="NT_sf"/>
</dbReference>
<evidence type="ECO:0000256" key="4">
    <source>
        <dbReference type="ARBA" id="ARBA00022695"/>
    </source>
</evidence>
<dbReference type="SUPFAM" id="SSF81301">
    <property type="entry name" value="Nucleotidyltransferase"/>
    <property type="match status" value="1"/>
</dbReference>
<keyword evidence="5" id="KW-0479">Metal-binding</keyword>
<dbReference type="InterPro" id="IPR002934">
    <property type="entry name" value="Polymerase_NTP_transf_dom"/>
</dbReference>
<evidence type="ECO:0000256" key="5">
    <source>
        <dbReference type="ARBA" id="ARBA00022723"/>
    </source>
</evidence>
<evidence type="ECO:0000256" key="2">
    <source>
        <dbReference type="ARBA" id="ARBA00022649"/>
    </source>
</evidence>